<proteinExistence type="predicted"/>
<reference evidence="2 3" key="1">
    <citation type="journal article" date="2023" name="Nucleic Acids Res.">
        <title>The hologenome of Daphnia magna reveals possible DNA methylation and microbiome-mediated evolution of the host genome.</title>
        <authorList>
            <person name="Chaturvedi A."/>
            <person name="Li X."/>
            <person name="Dhandapani V."/>
            <person name="Marshall H."/>
            <person name="Kissane S."/>
            <person name="Cuenca-Cambronero M."/>
            <person name="Asole G."/>
            <person name="Calvet F."/>
            <person name="Ruiz-Romero M."/>
            <person name="Marangio P."/>
            <person name="Guigo R."/>
            <person name="Rago D."/>
            <person name="Mirbahai L."/>
            <person name="Eastwood N."/>
            <person name="Colbourne J.K."/>
            <person name="Zhou J."/>
            <person name="Mallon E."/>
            <person name="Orsini L."/>
        </authorList>
    </citation>
    <scope>NUCLEOTIDE SEQUENCE [LARGE SCALE GENOMIC DNA]</scope>
    <source>
        <strain evidence="2">LRV0_1</strain>
    </source>
</reference>
<evidence type="ECO:0000313" key="2">
    <source>
        <dbReference type="EMBL" id="KAK4023969.1"/>
    </source>
</evidence>
<feature type="region of interest" description="Disordered" evidence="1">
    <location>
        <begin position="56"/>
        <end position="77"/>
    </location>
</feature>
<dbReference type="EMBL" id="JAOYFB010000037">
    <property type="protein sequence ID" value="KAK4023969.1"/>
    <property type="molecule type" value="Genomic_DNA"/>
</dbReference>
<organism evidence="2 3">
    <name type="scientific">Daphnia magna</name>
    <dbReference type="NCBI Taxonomy" id="35525"/>
    <lineage>
        <taxon>Eukaryota</taxon>
        <taxon>Metazoa</taxon>
        <taxon>Ecdysozoa</taxon>
        <taxon>Arthropoda</taxon>
        <taxon>Crustacea</taxon>
        <taxon>Branchiopoda</taxon>
        <taxon>Diplostraca</taxon>
        <taxon>Cladocera</taxon>
        <taxon>Anomopoda</taxon>
        <taxon>Daphniidae</taxon>
        <taxon>Daphnia</taxon>
    </lineage>
</organism>
<keyword evidence="3" id="KW-1185">Reference proteome</keyword>
<comment type="caution">
    <text evidence="2">The sequence shown here is derived from an EMBL/GenBank/DDBJ whole genome shotgun (WGS) entry which is preliminary data.</text>
</comment>
<evidence type="ECO:0000313" key="3">
    <source>
        <dbReference type="Proteomes" id="UP001234178"/>
    </source>
</evidence>
<sequence length="77" mass="9444">MRPDRFPTTWDIYNIRIHSTFRAPFKKQKKTKKLRSVHNVYPRLFLRLENDLKCSQKKKKKEEMERSRVVPIKSRAN</sequence>
<evidence type="ECO:0000256" key="1">
    <source>
        <dbReference type="SAM" id="MobiDB-lite"/>
    </source>
</evidence>
<gene>
    <name evidence="2" type="ORF">OUZ56_009362</name>
</gene>
<dbReference type="Proteomes" id="UP001234178">
    <property type="component" value="Unassembled WGS sequence"/>
</dbReference>
<protein>
    <submittedName>
        <fullName evidence="2">Uncharacterized protein</fullName>
    </submittedName>
</protein>
<name>A0ABR0AFR8_9CRUS</name>
<accession>A0ABR0AFR8</accession>